<dbReference type="EMBL" id="JAJFAZ020000001">
    <property type="protein sequence ID" value="KAI5349971.1"/>
    <property type="molecule type" value="Genomic_DNA"/>
</dbReference>
<dbReference type="GO" id="GO:0015074">
    <property type="term" value="P:DNA integration"/>
    <property type="evidence" value="ECO:0007669"/>
    <property type="project" value="InterPro"/>
</dbReference>
<keyword evidence="3" id="KW-1185">Reference proteome</keyword>
<proteinExistence type="predicted"/>
<dbReference type="SUPFAM" id="SSF53098">
    <property type="entry name" value="Ribonuclease H-like"/>
    <property type="match status" value="1"/>
</dbReference>
<protein>
    <recommendedName>
        <fullName evidence="1">Integrase catalytic domain-containing protein</fullName>
    </recommendedName>
</protein>
<dbReference type="PROSITE" id="PS50994">
    <property type="entry name" value="INTEGRASE"/>
    <property type="match status" value="1"/>
</dbReference>
<dbReference type="InterPro" id="IPR036397">
    <property type="entry name" value="RNaseH_sf"/>
</dbReference>
<name>A0AAD4ZLC6_PRUDU</name>
<reference evidence="2 3" key="1">
    <citation type="journal article" date="2022" name="G3 (Bethesda)">
        <title>Whole-genome sequence and methylome profiling of the almond [Prunus dulcis (Mill.) D.A. Webb] cultivar 'Nonpareil'.</title>
        <authorList>
            <person name="D'Amico-Willman K.M."/>
            <person name="Ouma W.Z."/>
            <person name="Meulia T."/>
            <person name="Sideli G.M."/>
            <person name="Gradziel T.M."/>
            <person name="Fresnedo-Ramirez J."/>
        </authorList>
    </citation>
    <scope>NUCLEOTIDE SEQUENCE [LARGE SCALE GENOMIC DNA]</scope>
    <source>
        <strain evidence="2">Clone GOH B32 T37-40</strain>
    </source>
</reference>
<evidence type="ECO:0000313" key="3">
    <source>
        <dbReference type="Proteomes" id="UP001054821"/>
    </source>
</evidence>
<dbReference type="Proteomes" id="UP001054821">
    <property type="component" value="Chromosome 1"/>
</dbReference>
<dbReference type="Gene3D" id="3.30.420.10">
    <property type="entry name" value="Ribonuclease H-like superfamily/Ribonuclease H"/>
    <property type="match status" value="1"/>
</dbReference>
<organism evidence="2 3">
    <name type="scientific">Prunus dulcis</name>
    <name type="common">Almond</name>
    <name type="synonym">Amygdalus dulcis</name>
    <dbReference type="NCBI Taxonomy" id="3755"/>
    <lineage>
        <taxon>Eukaryota</taxon>
        <taxon>Viridiplantae</taxon>
        <taxon>Streptophyta</taxon>
        <taxon>Embryophyta</taxon>
        <taxon>Tracheophyta</taxon>
        <taxon>Spermatophyta</taxon>
        <taxon>Magnoliopsida</taxon>
        <taxon>eudicotyledons</taxon>
        <taxon>Gunneridae</taxon>
        <taxon>Pentapetalae</taxon>
        <taxon>rosids</taxon>
        <taxon>fabids</taxon>
        <taxon>Rosales</taxon>
        <taxon>Rosaceae</taxon>
        <taxon>Amygdaloideae</taxon>
        <taxon>Amygdaleae</taxon>
        <taxon>Prunus</taxon>
    </lineage>
</organism>
<dbReference type="PANTHER" id="PTHR48475">
    <property type="entry name" value="RIBONUCLEASE H"/>
    <property type="match status" value="1"/>
</dbReference>
<accession>A0AAD4ZLC6</accession>
<dbReference type="GO" id="GO:0003676">
    <property type="term" value="F:nucleic acid binding"/>
    <property type="evidence" value="ECO:0007669"/>
    <property type="project" value="InterPro"/>
</dbReference>
<feature type="domain" description="Integrase catalytic" evidence="1">
    <location>
        <begin position="1"/>
        <end position="141"/>
    </location>
</feature>
<dbReference type="InterPro" id="IPR001584">
    <property type="entry name" value="Integrase_cat-core"/>
</dbReference>
<comment type="caution">
    <text evidence="2">The sequence shown here is derived from an EMBL/GenBank/DDBJ whole genome shotgun (WGS) entry which is preliminary data.</text>
</comment>
<dbReference type="InterPro" id="IPR012337">
    <property type="entry name" value="RNaseH-like_sf"/>
</dbReference>
<sequence length="161" mass="18477">MPTASTKKEMMIVAIDYFTKWIKAEALSSTKDAYIERFIWKNIICRFGCSQLIVTEKFLGKQITVFLANYCIKQHLSTPIYRQGNGQTEASNKIVLHYLKKRLKDAESKWVDELPRVLWAYRTTKMRSTGETPFFLAYGTEAIIPPQIVVPSMSIEVGSLD</sequence>
<evidence type="ECO:0000259" key="1">
    <source>
        <dbReference type="PROSITE" id="PS50994"/>
    </source>
</evidence>
<gene>
    <name evidence="2" type="ORF">L3X38_002862</name>
</gene>
<dbReference type="AlphaFoldDB" id="A0AAD4ZLC6"/>
<dbReference type="PANTHER" id="PTHR48475:SF2">
    <property type="entry name" value="RIBONUCLEASE H"/>
    <property type="match status" value="1"/>
</dbReference>
<evidence type="ECO:0000313" key="2">
    <source>
        <dbReference type="EMBL" id="KAI5349971.1"/>
    </source>
</evidence>